<dbReference type="PROSITE" id="PS50216">
    <property type="entry name" value="DHHC"/>
    <property type="match status" value="1"/>
</dbReference>
<evidence type="ECO:0000256" key="2">
    <source>
        <dbReference type="ARBA" id="ARBA00022448"/>
    </source>
</evidence>
<feature type="transmembrane region" description="Helical" evidence="7">
    <location>
        <begin position="6"/>
        <end position="26"/>
    </location>
</feature>
<feature type="compositionally biased region" description="Low complexity" evidence="8">
    <location>
        <begin position="194"/>
        <end position="205"/>
    </location>
</feature>
<proteinExistence type="inferred from homology"/>
<evidence type="ECO:0000256" key="6">
    <source>
        <dbReference type="ARBA" id="ARBA00023136"/>
    </source>
</evidence>
<evidence type="ECO:0000256" key="3">
    <source>
        <dbReference type="ARBA" id="ARBA00022475"/>
    </source>
</evidence>
<dbReference type="AlphaFoldDB" id="A0A813DQZ2"/>
<comment type="subcellular location">
    <subcellularLocation>
        <location evidence="1">Cell membrane</location>
        <topology evidence="1">Multi-pass membrane protein</topology>
    </subcellularLocation>
</comment>
<dbReference type="EMBL" id="CAJNNV010004207">
    <property type="protein sequence ID" value="CAE8590325.1"/>
    <property type="molecule type" value="Genomic_DNA"/>
</dbReference>
<gene>
    <name evidence="11" type="ORF">PGLA1383_LOCUS9046</name>
</gene>
<dbReference type="PANTHER" id="PTHR43302:SF5">
    <property type="entry name" value="TRANSPORTER ARSB-RELATED"/>
    <property type="match status" value="1"/>
</dbReference>
<feature type="transmembrane region" description="Helical" evidence="7">
    <location>
        <begin position="354"/>
        <end position="377"/>
    </location>
</feature>
<dbReference type="CDD" id="cd00625">
    <property type="entry name" value="ArsB_NhaD_permease"/>
    <property type="match status" value="1"/>
</dbReference>
<dbReference type="GO" id="GO:0019706">
    <property type="term" value="F:protein-cysteine S-palmitoyltransferase activity"/>
    <property type="evidence" value="ECO:0007669"/>
    <property type="project" value="UniProtKB-EC"/>
</dbReference>
<feature type="domain" description="Citrate transporter-like" evidence="10">
    <location>
        <begin position="5"/>
        <end position="415"/>
    </location>
</feature>
<comment type="caution">
    <text evidence="11">The sequence shown here is derived from an EMBL/GenBank/DDBJ whole genome shotgun (WGS) entry which is preliminary data.</text>
</comment>
<evidence type="ECO:0000256" key="5">
    <source>
        <dbReference type="ARBA" id="ARBA00022989"/>
    </source>
</evidence>
<feature type="domain" description="Palmitoyltransferase DHHC" evidence="9">
    <location>
        <begin position="671"/>
        <end position="738"/>
    </location>
</feature>
<feature type="transmembrane region" description="Helical" evidence="7">
    <location>
        <begin position="120"/>
        <end position="139"/>
    </location>
</feature>
<accession>A0A813DQZ2</accession>
<keyword evidence="12" id="KW-1185">Reference proteome</keyword>
<feature type="region of interest" description="Disordered" evidence="8">
    <location>
        <begin position="183"/>
        <end position="250"/>
    </location>
</feature>
<dbReference type="Pfam" id="PF01529">
    <property type="entry name" value="DHHC"/>
    <property type="match status" value="1"/>
</dbReference>
<dbReference type="Proteomes" id="UP000654075">
    <property type="component" value="Unassembled WGS sequence"/>
</dbReference>
<dbReference type="InterPro" id="IPR001594">
    <property type="entry name" value="Palmitoyltrfase_DHHC"/>
</dbReference>
<feature type="transmembrane region" description="Helical" evidence="7">
    <location>
        <begin position="421"/>
        <end position="451"/>
    </location>
</feature>
<keyword evidence="7" id="KW-0012">Acyltransferase</keyword>
<feature type="non-terminal residue" evidence="11">
    <location>
        <position position="830"/>
    </location>
</feature>
<feature type="transmembrane region" description="Helical" evidence="7">
    <location>
        <begin position="744"/>
        <end position="764"/>
    </location>
</feature>
<evidence type="ECO:0000256" key="4">
    <source>
        <dbReference type="ARBA" id="ARBA00022692"/>
    </source>
</evidence>
<keyword evidence="5 7" id="KW-1133">Transmembrane helix</keyword>
<dbReference type="EC" id="2.3.1.225" evidence="7"/>
<evidence type="ECO:0000313" key="12">
    <source>
        <dbReference type="Proteomes" id="UP000654075"/>
    </source>
</evidence>
<evidence type="ECO:0000259" key="9">
    <source>
        <dbReference type="Pfam" id="PF01529"/>
    </source>
</evidence>
<dbReference type="OrthoDB" id="442352at2759"/>
<protein>
    <recommendedName>
        <fullName evidence="7">Palmitoyltransferase</fullName>
        <ecNumber evidence="7">2.3.1.225</ecNumber>
    </recommendedName>
</protein>
<comment type="catalytic activity">
    <reaction evidence="7">
        <text>L-cysteinyl-[protein] + hexadecanoyl-CoA = S-hexadecanoyl-L-cysteinyl-[protein] + CoA</text>
        <dbReference type="Rhea" id="RHEA:36683"/>
        <dbReference type="Rhea" id="RHEA-COMP:10131"/>
        <dbReference type="Rhea" id="RHEA-COMP:11032"/>
        <dbReference type="ChEBI" id="CHEBI:29950"/>
        <dbReference type="ChEBI" id="CHEBI:57287"/>
        <dbReference type="ChEBI" id="CHEBI:57379"/>
        <dbReference type="ChEBI" id="CHEBI:74151"/>
        <dbReference type="EC" id="2.3.1.225"/>
    </reaction>
</comment>
<feature type="transmembrane region" description="Helical" evidence="7">
    <location>
        <begin position="715"/>
        <end position="738"/>
    </location>
</feature>
<comment type="domain">
    <text evidence="7">The DHHC domain is required for palmitoyltransferase activity.</text>
</comment>
<feature type="transmembrane region" description="Helical" evidence="7">
    <location>
        <begin position="321"/>
        <end position="342"/>
    </location>
</feature>
<comment type="similarity">
    <text evidence="7">Belongs to the DHHC palmitoyltransferase family.</text>
</comment>
<feature type="transmembrane region" description="Helical" evidence="7">
    <location>
        <begin position="38"/>
        <end position="67"/>
    </location>
</feature>
<feature type="compositionally biased region" description="Basic and acidic residues" evidence="8">
    <location>
        <begin position="238"/>
        <end position="247"/>
    </location>
</feature>
<evidence type="ECO:0000256" key="7">
    <source>
        <dbReference type="RuleBase" id="RU079119"/>
    </source>
</evidence>
<keyword evidence="2" id="KW-0813">Transport</keyword>
<dbReference type="PANTHER" id="PTHR43302">
    <property type="entry name" value="TRANSPORTER ARSB-RELATED"/>
    <property type="match status" value="1"/>
</dbReference>
<dbReference type="Pfam" id="PF03600">
    <property type="entry name" value="CitMHS"/>
    <property type="match status" value="1"/>
</dbReference>
<keyword evidence="6 7" id="KW-0472">Membrane</keyword>
<comment type="caution">
    <text evidence="7">Lacks conserved residue(s) required for the propagation of feature annotation.</text>
</comment>
<reference evidence="11" key="1">
    <citation type="submission" date="2021-02" db="EMBL/GenBank/DDBJ databases">
        <authorList>
            <person name="Dougan E. K."/>
            <person name="Rhodes N."/>
            <person name="Thang M."/>
            <person name="Chan C."/>
        </authorList>
    </citation>
    <scope>NUCLEOTIDE SEQUENCE</scope>
</reference>
<dbReference type="InterPro" id="IPR004680">
    <property type="entry name" value="Cit_transptr-like_dom"/>
</dbReference>
<feature type="compositionally biased region" description="Polar residues" evidence="8">
    <location>
        <begin position="215"/>
        <end position="224"/>
    </location>
</feature>
<sequence>VMSVFYGMGYLCISLDSTGLLRWVALLAAKRTARPRSAFLAVACLTAVLTLITSNDIVVLTLTPVIIDLCASRGFDPWPMLYVQYITANVWSISLVVGNPTNVIVADAAGLRFGEYASQLAPAGIVAGFTAVLAVFCRFNRALSASPAGTACLHQATADNNSSSGRSSSSDVIPVDVAGRDALDVEVPSERMTTDNNNNPTTNNNQSLGAASAGEQPNTGEATGSQDSSDSSDSPGSHWERQPKAQDETAELDAEGVLRKRRAWVCSVRLFALLVFAALDGLHGIPLWLSAGVTALAGLVMDLAMDVLAVDGVKRSAQGTLWNMPWEVLPFALSLFIIVEVLDRAGLVANLAQALALMVGSNEAAAIFGIGWIGMLACQVLNNQPMTVLFTKILIHPNYASSVGPSTQKAAMRALIVASNLGANITLIGALAGPMVTPCVATAAFTILWLIPYKGFPARTLQHDEKAQANCNGGNTTKPTLPPMKAGDGPRATSGIYSASTALAGLVYVFSALTLVPSTWDVGCAIANPYICDSCLSPQQVPHLVRSVLLAPQFIREGALVCGARPKYAHPRASETAKKAAAMAPVRLQLGRGSEPSRPAGSRDLRDVKPPRDIGETFNLCMGVNMCVSYVLAAWAHLACMLTDPGAVPLGDGEDEALPVEEEVDAPPVRRCRHCRIVKPARAHHCSTCCRCISKMDHHCMWTNNCVGMHNQKHFLLFLVYACLHCSAAGLAVLISFAVNGVSLGPAAVPLLACYFARLTASLLREQLDALRRNQTGIELLQGSCGEPRELAETLREVMGGPPGWRWLLPVPVRRGNQQSKRAADESHDC</sequence>
<evidence type="ECO:0000313" key="11">
    <source>
        <dbReference type="EMBL" id="CAE8590325.1"/>
    </source>
</evidence>
<feature type="compositionally biased region" description="Low complexity" evidence="8">
    <location>
        <begin position="225"/>
        <end position="234"/>
    </location>
</feature>
<dbReference type="GO" id="GO:0055085">
    <property type="term" value="P:transmembrane transport"/>
    <property type="evidence" value="ECO:0007669"/>
    <property type="project" value="InterPro"/>
</dbReference>
<organism evidence="11 12">
    <name type="scientific">Polarella glacialis</name>
    <name type="common">Dinoflagellate</name>
    <dbReference type="NCBI Taxonomy" id="89957"/>
    <lineage>
        <taxon>Eukaryota</taxon>
        <taxon>Sar</taxon>
        <taxon>Alveolata</taxon>
        <taxon>Dinophyceae</taxon>
        <taxon>Suessiales</taxon>
        <taxon>Suessiaceae</taxon>
        <taxon>Polarella</taxon>
    </lineage>
</organism>
<evidence type="ECO:0000256" key="8">
    <source>
        <dbReference type="SAM" id="MobiDB-lite"/>
    </source>
</evidence>
<evidence type="ECO:0000259" key="10">
    <source>
        <dbReference type="Pfam" id="PF03600"/>
    </source>
</evidence>
<evidence type="ECO:0000256" key="1">
    <source>
        <dbReference type="ARBA" id="ARBA00004651"/>
    </source>
</evidence>
<feature type="compositionally biased region" description="Basic and acidic residues" evidence="8">
    <location>
        <begin position="183"/>
        <end position="193"/>
    </location>
</feature>
<keyword evidence="4 7" id="KW-0812">Transmembrane</keyword>
<keyword evidence="3" id="KW-1003">Cell membrane</keyword>
<name>A0A813DQZ2_POLGL</name>
<dbReference type="GO" id="GO:0005886">
    <property type="term" value="C:plasma membrane"/>
    <property type="evidence" value="ECO:0007669"/>
    <property type="project" value="UniProtKB-SubCell"/>
</dbReference>
<keyword evidence="7" id="KW-0808">Transferase</keyword>